<dbReference type="Gene3D" id="3.30.160.60">
    <property type="entry name" value="Classic Zinc Finger"/>
    <property type="match status" value="2"/>
</dbReference>
<dbReference type="HOGENOM" id="CLU_002678_42_21_1"/>
<sequence length="77" mass="8510">MTPAGLSATRARRADQEKPGKFICGICGGDFTRRSNLDAHTRSHLGVRPYSCTECNGKFGTRSVLNRHKRALHPDRA</sequence>
<dbReference type="SMART" id="SM00355">
    <property type="entry name" value="ZnF_C2H2"/>
    <property type="match status" value="2"/>
</dbReference>
<keyword evidence="2 4" id="KW-0863">Zinc-finger</keyword>
<dbReference type="GO" id="GO:0000978">
    <property type="term" value="F:RNA polymerase II cis-regulatory region sequence-specific DNA binding"/>
    <property type="evidence" value="ECO:0007669"/>
    <property type="project" value="TreeGrafter"/>
</dbReference>
<dbReference type="PROSITE" id="PS00028">
    <property type="entry name" value="ZINC_FINGER_C2H2_1"/>
    <property type="match status" value="2"/>
</dbReference>
<gene>
    <name evidence="6" type="ORF">JAAARDRAFT_135625</name>
</gene>
<evidence type="ECO:0000313" key="7">
    <source>
        <dbReference type="Proteomes" id="UP000027265"/>
    </source>
</evidence>
<keyword evidence="1" id="KW-0479">Metal-binding</keyword>
<protein>
    <recommendedName>
        <fullName evidence="5">C2H2-type domain-containing protein</fullName>
    </recommendedName>
</protein>
<dbReference type="PANTHER" id="PTHR23235">
    <property type="entry name" value="KRUEPPEL-LIKE TRANSCRIPTION FACTOR"/>
    <property type="match status" value="1"/>
</dbReference>
<feature type="domain" description="C2H2-type" evidence="5">
    <location>
        <begin position="50"/>
        <end position="77"/>
    </location>
</feature>
<dbReference type="Proteomes" id="UP000027265">
    <property type="component" value="Unassembled WGS sequence"/>
</dbReference>
<evidence type="ECO:0000256" key="3">
    <source>
        <dbReference type="ARBA" id="ARBA00022833"/>
    </source>
</evidence>
<dbReference type="GO" id="GO:0008270">
    <property type="term" value="F:zinc ion binding"/>
    <property type="evidence" value="ECO:0007669"/>
    <property type="project" value="UniProtKB-KW"/>
</dbReference>
<organism evidence="6 7">
    <name type="scientific">Jaapia argillacea MUCL 33604</name>
    <dbReference type="NCBI Taxonomy" id="933084"/>
    <lineage>
        <taxon>Eukaryota</taxon>
        <taxon>Fungi</taxon>
        <taxon>Dikarya</taxon>
        <taxon>Basidiomycota</taxon>
        <taxon>Agaricomycotina</taxon>
        <taxon>Agaricomycetes</taxon>
        <taxon>Agaricomycetidae</taxon>
        <taxon>Jaapiales</taxon>
        <taxon>Jaapiaceae</taxon>
        <taxon>Jaapia</taxon>
    </lineage>
</organism>
<evidence type="ECO:0000256" key="4">
    <source>
        <dbReference type="PROSITE-ProRule" id="PRU00042"/>
    </source>
</evidence>
<keyword evidence="7" id="KW-1185">Reference proteome</keyword>
<feature type="domain" description="C2H2-type" evidence="5">
    <location>
        <begin position="22"/>
        <end position="49"/>
    </location>
</feature>
<dbReference type="PROSITE" id="PS50157">
    <property type="entry name" value="ZINC_FINGER_C2H2_2"/>
    <property type="match status" value="2"/>
</dbReference>
<accession>A0A067PKH2</accession>
<dbReference type="InterPro" id="IPR013087">
    <property type="entry name" value="Znf_C2H2_type"/>
</dbReference>
<proteinExistence type="predicted"/>
<dbReference type="STRING" id="933084.A0A067PKH2"/>
<keyword evidence="3" id="KW-0862">Zinc</keyword>
<dbReference type="SUPFAM" id="SSF57667">
    <property type="entry name" value="beta-beta-alpha zinc fingers"/>
    <property type="match status" value="1"/>
</dbReference>
<dbReference type="GO" id="GO:0000981">
    <property type="term" value="F:DNA-binding transcription factor activity, RNA polymerase II-specific"/>
    <property type="evidence" value="ECO:0007669"/>
    <property type="project" value="TreeGrafter"/>
</dbReference>
<name>A0A067PKH2_9AGAM</name>
<reference evidence="7" key="1">
    <citation type="journal article" date="2014" name="Proc. Natl. Acad. Sci. U.S.A.">
        <title>Extensive sampling of basidiomycete genomes demonstrates inadequacy of the white-rot/brown-rot paradigm for wood decay fungi.</title>
        <authorList>
            <person name="Riley R."/>
            <person name="Salamov A.A."/>
            <person name="Brown D.W."/>
            <person name="Nagy L.G."/>
            <person name="Floudas D."/>
            <person name="Held B.W."/>
            <person name="Levasseur A."/>
            <person name="Lombard V."/>
            <person name="Morin E."/>
            <person name="Otillar R."/>
            <person name="Lindquist E.A."/>
            <person name="Sun H."/>
            <person name="LaButti K.M."/>
            <person name="Schmutz J."/>
            <person name="Jabbour D."/>
            <person name="Luo H."/>
            <person name="Baker S.E."/>
            <person name="Pisabarro A.G."/>
            <person name="Walton J.D."/>
            <person name="Blanchette R.A."/>
            <person name="Henrissat B."/>
            <person name="Martin F."/>
            <person name="Cullen D."/>
            <person name="Hibbett D.S."/>
            <person name="Grigoriev I.V."/>
        </authorList>
    </citation>
    <scope>NUCLEOTIDE SEQUENCE [LARGE SCALE GENOMIC DNA]</scope>
    <source>
        <strain evidence="7">MUCL 33604</strain>
    </source>
</reference>
<dbReference type="EMBL" id="KL197729">
    <property type="protein sequence ID" value="KDQ54360.1"/>
    <property type="molecule type" value="Genomic_DNA"/>
</dbReference>
<evidence type="ECO:0000259" key="5">
    <source>
        <dbReference type="PROSITE" id="PS50157"/>
    </source>
</evidence>
<evidence type="ECO:0000256" key="2">
    <source>
        <dbReference type="ARBA" id="ARBA00022771"/>
    </source>
</evidence>
<dbReference type="FunFam" id="3.30.160.60:FF:000446">
    <property type="entry name" value="Zinc finger protein"/>
    <property type="match status" value="1"/>
</dbReference>
<dbReference type="InParanoid" id="A0A067PKH2"/>
<dbReference type="InterPro" id="IPR036236">
    <property type="entry name" value="Znf_C2H2_sf"/>
</dbReference>
<dbReference type="AlphaFoldDB" id="A0A067PKH2"/>
<evidence type="ECO:0000313" key="6">
    <source>
        <dbReference type="EMBL" id="KDQ54360.1"/>
    </source>
</evidence>
<evidence type="ECO:0000256" key="1">
    <source>
        <dbReference type="ARBA" id="ARBA00022723"/>
    </source>
</evidence>
<dbReference type="Pfam" id="PF00096">
    <property type="entry name" value="zf-C2H2"/>
    <property type="match status" value="2"/>
</dbReference>
<dbReference type="PANTHER" id="PTHR23235:SF120">
    <property type="entry name" value="KRUPPEL-LIKE FACTOR 15"/>
    <property type="match status" value="1"/>
</dbReference>
<dbReference type="OrthoDB" id="3437960at2759"/>